<keyword evidence="8" id="KW-0175">Coiled coil</keyword>
<dbReference type="Proteomes" id="UP000256514">
    <property type="component" value="Unassembled WGS sequence"/>
</dbReference>
<evidence type="ECO:0000256" key="8">
    <source>
        <dbReference type="SAM" id="Coils"/>
    </source>
</evidence>
<feature type="region of interest" description="Disordered" evidence="9">
    <location>
        <begin position="32"/>
        <end position="57"/>
    </location>
</feature>
<evidence type="ECO:0000256" key="7">
    <source>
        <dbReference type="ARBA" id="ARBA00023225"/>
    </source>
</evidence>
<dbReference type="Pfam" id="PF02108">
    <property type="entry name" value="FliH"/>
    <property type="match status" value="1"/>
</dbReference>
<accession>A0A3D8ITX3</accession>
<dbReference type="GO" id="GO:0044781">
    <property type="term" value="P:bacterial-type flagellum organization"/>
    <property type="evidence" value="ECO:0007669"/>
    <property type="project" value="UniProtKB-KW"/>
</dbReference>
<comment type="function">
    <text evidence="1">Needed for flagellar regrowth and assembly.</text>
</comment>
<keyword evidence="6" id="KW-0653">Protein transport</keyword>
<evidence type="ECO:0000256" key="5">
    <source>
        <dbReference type="ARBA" id="ARBA00022795"/>
    </source>
</evidence>
<dbReference type="GO" id="GO:0005829">
    <property type="term" value="C:cytosol"/>
    <property type="evidence" value="ECO:0007669"/>
    <property type="project" value="TreeGrafter"/>
</dbReference>
<proteinExistence type="inferred from homology"/>
<dbReference type="NCBIfam" id="NF005196">
    <property type="entry name" value="PRK06669.1-1"/>
    <property type="match status" value="1"/>
</dbReference>
<reference evidence="11 12" key="1">
    <citation type="submission" date="2018-04" db="EMBL/GenBank/DDBJ databases">
        <title>Novel Campyloabacter and Helicobacter Species and Strains.</title>
        <authorList>
            <person name="Mannion A.J."/>
            <person name="Shen Z."/>
            <person name="Fox J.G."/>
        </authorList>
    </citation>
    <scope>NUCLEOTIDE SEQUENCE [LARGE SCALE GENOMIC DNA]</scope>
    <source>
        <strain evidence="11 12">MIT 12-6600</strain>
    </source>
</reference>
<dbReference type="PANTHER" id="PTHR34982:SF1">
    <property type="entry name" value="FLAGELLAR ASSEMBLY PROTEIN FLIH"/>
    <property type="match status" value="1"/>
</dbReference>
<keyword evidence="11" id="KW-0969">Cilium</keyword>
<dbReference type="OrthoDB" id="5347569at2"/>
<keyword evidence="7" id="KW-1006">Bacterial flagellum protein export</keyword>
<evidence type="ECO:0000259" key="10">
    <source>
        <dbReference type="Pfam" id="PF02108"/>
    </source>
</evidence>
<dbReference type="InterPro" id="IPR018035">
    <property type="entry name" value="Flagellar_FliH/T3SS_HrpE"/>
</dbReference>
<keyword evidence="5" id="KW-1005">Bacterial flagellum biogenesis</keyword>
<dbReference type="GO" id="GO:0015031">
    <property type="term" value="P:protein transport"/>
    <property type="evidence" value="ECO:0007669"/>
    <property type="project" value="UniProtKB-KW"/>
</dbReference>
<keyword evidence="11" id="KW-0966">Cell projection</keyword>
<evidence type="ECO:0000313" key="11">
    <source>
        <dbReference type="EMBL" id="RDU68104.1"/>
    </source>
</evidence>
<sequence length="268" mass="30177">MSLFNQENIIGTQSAHNHKISKYEFKSITQHDDATPQEVAPAPVVQEATPIEQPPKMPSLEKELVDRLLQKSDELSDSLAKLQLQFEKTQSQTQEQLNNAKDEAYKEGYNQAKEEIKTEIQDELNAQKKVLVDSIITLENALKDSQTHLQNLEKELSAIAVDIAKEVIVKEIEENSQKVALALAKELLHSIIDATDITLKVNPQDYLYLKEQLESTQPEGMQKITILSDDALKPGGVVIISNQGNLDGSIMTRYKNMKQSILENMREL</sequence>
<evidence type="ECO:0000256" key="2">
    <source>
        <dbReference type="ARBA" id="ARBA00006602"/>
    </source>
</evidence>
<keyword evidence="4" id="KW-0813">Transport</keyword>
<evidence type="ECO:0000256" key="6">
    <source>
        <dbReference type="ARBA" id="ARBA00022927"/>
    </source>
</evidence>
<keyword evidence="11" id="KW-0282">Flagellum</keyword>
<keyword evidence="12" id="KW-1185">Reference proteome</keyword>
<dbReference type="SUPFAM" id="SSF160527">
    <property type="entry name" value="V-type ATPase subunit E-like"/>
    <property type="match status" value="1"/>
</dbReference>
<dbReference type="AlphaFoldDB" id="A0A3D8ITX3"/>
<comment type="similarity">
    <text evidence="2">Belongs to the FliH family.</text>
</comment>
<organism evidence="11 12">
    <name type="scientific">Helicobacter equorum</name>
    <dbReference type="NCBI Taxonomy" id="361872"/>
    <lineage>
        <taxon>Bacteria</taxon>
        <taxon>Pseudomonadati</taxon>
        <taxon>Campylobacterota</taxon>
        <taxon>Epsilonproteobacteria</taxon>
        <taxon>Campylobacterales</taxon>
        <taxon>Helicobacteraceae</taxon>
        <taxon>Helicobacter</taxon>
    </lineage>
</organism>
<dbReference type="PANTHER" id="PTHR34982">
    <property type="entry name" value="YOP PROTEINS TRANSLOCATION PROTEIN L"/>
    <property type="match status" value="1"/>
</dbReference>
<evidence type="ECO:0000256" key="9">
    <source>
        <dbReference type="SAM" id="MobiDB-lite"/>
    </source>
</evidence>
<dbReference type="EMBL" id="NXLT01000002">
    <property type="protein sequence ID" value="RDU68104.1"/>
    <property type="molecule type" value="Genomic_DNA"/>
</dbReference>
<gene>
    <name evidence="11" type="ORF">CQA54_03540</name>
</gene>
<protein>
    <recommendedName>
        <fullName evidence="3">Flagellar assembly protein FliH</fullName>
    </recommendedName>
</protein>
<feature type="domain" description="Flagellar assembly protein FliH/Type III secretion system HrpE" evidence="10">
    <location>
        <begin position="127"/>
        <end position="256"/>
    </location>
</feature>
<name>A0A3D8ITX3_9HELI</name>
<evidence type="ECO:0000256" key="1">
    <source>
        <dbReference type="ARBA" id="ARBA00003041"/>
    </source>
</evidence>
<evidence type="ECO:0000256" key="4">
    <source>
        <dbReference type="ARBA" id="ARBA00022448"/>
    </source>
</evidence>
<dbReference type="InterPro" id="IPR051472">
    <property type="entry name" value="T3SS_Stator/FliH"/>
</dbReference>
<evidence type="ECO:0000256" key="3">
    <source>
        <dbReference type="ARBA" id="ARBA00016507"/>
    </source>
</evidence>
<feature type="coiled-coil region" evidence="8">
    <location>
        <begin position="65"/>
        <end position="162"/>
    </location>
</feature>
<comment type="caution">
    <text evidence="11">The sequence shown here is derived from an EMBL/GenBank/DDBJ whole genome shotgun (WGS) entry which is preliminary data.</text>
</comment>
<evidence type="ECO:0000313" key="12">
    <source>
        <dbReference type="Proteomes" id="UP000256514"/>
    </source>
</evidence>